<gene>
    <name evidence="1" type="ORF">FDG2_6249</name>
</gene>
<organism evidence="1 2">
    <name type="scientific">Candidatus Protofrankia californiensis</name>
    <dbReference type="NCBI Taxonomy" id="1839754"/>
    <lineage>
        <taxon>Bacteria</taxon>
        <taxon>Bacillati</taxon>
        <taxon>Actinomycetota</taxon>
        <taxon>Actinomycetes</taxon>
        <taxon>Frankiales</taxon>
        <taxon>Frankiaceae</taxon>
        <taxon>Protofrankia</taxon>
    </lineage>
</organism>
<proteinExistence type="predicted"/>
<keyword evidence="2" id="KW-1185">Reference proteome</keyword>
<dbReference type="InterPro" id="IPR029063">
    <property type="entry name" value="SAM-dependent_MTases_sf"/>
</dbReference>
<protein>
    <recommendedName>
        <fullName evidence="3">S-adenosyl methyltransferase</fullName>
    </recommendedName>
</protein>
<sequence length="270" mass="28953">MGLDVADEDQPPATLNPDVPHIARIYDYWLGGRNNYAADREVAEQVIAALPSTPVSVVANRAFLGRAVDHLAAEAGIRQFLDIGTGLPSANNTHEVAQRTAPTSRIVYVDNDPIVLVHARALLTTSPQGATAYIESDLRNPGAILKKAAATLDFTSPVAIMLVAILHCISDEDDPYGIVTTLLDAVPSGSYLVLSHPASDITAEEMREAATRMNASVAEKVTFRSHAEVSRFFDGLELLEPGIVPTTQWRPDPGADTTPMPVWAGLARKP</sequence>
<reference evidence="2" key="1">
    <citation type="submission" date="2016-02" db="EMBL/GenBank/DDBJ databases">
        <authorList>
            <person name="Wibberg D."/>
        </authorList>
    </citation>
    <scope>NUCLEOTIDE SEQUENCE [LARGE SCALE GENOMIC DNA]</scope>
</reference>
<dbReference type="Gene3D" id="3.40.50.150">
    <property type="entry name" value="Vaccinia Virus protein VP39"/>
    <property type="match status" value="1"/>
</dbReference>
<dbReference type="InterPro" id="IPR006764">
    <property type="entry name" value="SAM_dep_MeTrfase_SAV2177_type"/>
</dbReference>
<evidence type="ECO:0000313" key="1">
    <source>
        <dbReference type="EMBL" id="SBW28962.1"/>
    </source>
</evidence>
<dbReference type="AlphaFoldDB" id="A0A1C3PGJ4"/>
<dbReference type="EMBL" id="FLUV01002582">
    <property type="protein sequence ID" value="SBW28962.1"/>
    <property type="molecule type" value="Genomic_DNA"/>
</dbReference>
<dbReference type="PIRSF" id="PIRSF017393">
    <property type="entry name" value="MTase_SAV2177"/>
    <property type="match status" value="1"/>
</dbReference>
<evidence type="ECO:0000313" key="2">
    <source>
        <dbReference type="Proteomes" id="UP000199013"/>
    </source>
</evidence>
<dbReference type="Pfam" id="PF04672">
    <property type="entry name" value="Methyltransf_19"/>
    <property type="match status" value="1"/>
</dbReference>
<evidence type="ECO:0008006" key="3">
    <source>
        <dbReference type="Google" id="ProtNLM"/>
    </source>
</evidence>
<dbReference type="SUPFAM" id="SSF53335">
    <property type="entry name" value="S-adenosyl-L-methionine-dependent methyltransferases"/>
    <property type="match status" value="1"/>
</dbReference>
<accession>A0A1C3PGJ4</accession>
<name>A0A1C3PGJ4_9ACTN</name>
<dbReference type="Proteomes" id="UP000199013">
    <property type="component" value="Unassembled WGS sequence"/>
</dbReference>